<comment type="cofactor">
    <cofactor evidence="1">
        <name>Mn(2+)</name>
        <dbReference type="ChEBI" id="CHEBI:29035"/>
    </cofactor>
</comment>
<reference evidence="8" key="1">
    <citation type="submission" date="2022-01" db="EMBL/GenBank/DDBJ databases">
        <title>Comparative genomics reveals a dynamic genome evolution in the ectomycorrhizal milk-cap (Lactarius) mushrooms.</title>
        <authorList>
            <consortium name="DOE Joint Genome Institute"/>
            <person name="Lebreton A."/>
            <person name="Tang N."/>
            <person name="Kuo A."/>
            <person name="LaButti K."/>
            <person name="Drula E."/>
            <person name="Barry K."/>
            <person name="Clum A."/>
            <person name="Lipzen A."/>
            <person name="Mousain D."/>
            <person name="Ng V."/>
            <person name="Wang R."/>
            <person name="Wang X."/>
            <person name="Dai Y."/>
            <person name="Henrissat B."/>
            <person name="Grigoriev I.V."/>
            <person name="Guerin-Laguette A."/>
            <person name="Yu F."/>
            <person name="Martin F.M."/>
        </authorList>
    </citation>
    <scope>NUCLEOTIDE SEQUENCE</scope>
    <source>
        <strain evidence="8">QP</strain>
    </source>
</reference>
<evidence type="ECO:0000256" key="1">
    <source>
        <dbReference type="ARBA" id="ARBA00001936"/>
    </source>
</evidence>
<dbReference type="Pfam" id="PF00293">
    <property type="entry name" value="NUDIX"/>
    <property type="match status" value="1"/>
</dbReference>
<evidence type="ECO:0000313" key="8">
    <source>
        <dbReference type="EMBL" id="KAH9001122.1"/>
    </source>
</evidence>
<dbReference type="PANTHER" id="PTHR12318">
    <property type="entry name" value="TESTOSTERONE-REGULATED PROTEIN RP2"/>
    <property type="match status" value="1"/>
</dbReference>
<dbReference type="Proteomes" id="UP001201163">
    <property type="component" value="Unassembled WGS sequence"/>
</dbReference>
<dbReference type="GO" id="GO:0046872">
    <property type="term" value="F:metal ion binding"/>
    <property type="evidence" value="ECO:0007669"/>
    <property type="project" value="UniProtKB-KW"/>
</dbReference>
<dbReference type="PANTHER" id="PTHR12318:SF0">
    <property type="entry name" value="ACYL-COENZYME A DIPHOSPHATASE NUDT19"/>
    <property type="match status" value="1"/>
</dbReference>
<organism evidence="8 9">
    <name type="scientific">Lactarius akahatsu</name>
    <dbReference type="NCBI Taxonomy" id="416441"/>
    <lineage>
        <taxon>Eukaryota</taxon>
        <taxon>Fungi</taxon>
        <taxon>Dikarya</taxon>
        <taxon>Basidiomycota</taxon>
        <taxon>Agaricomycotina</taxon>
        <taxon>Agaricomycetes</taxon>
        <taxon>Russulales</taxon>
        <taxon>Russulaceae</taxon>
        <taxon>Lactarius</taxon>
    </lineage>
</organism>
<feature type="domain" description="Nudix hydrolase" evidence="7">
    <location>
        <begin position="13"/>
        <end position="199"/>
    </location>
</feature>
<evidence type="ECO:0000256" key="3">
    <source>
        <dbReference type="ARBA" id="ARBA00022723"/>
    </source>
</evidence>
<keyword evidence="6" id="KW-0464">Manganese</keyword>
<dbReference type="CDD" id="cd18870">
    <property type="entry name" value="NUDIX_AcylCoAdiphos_Nudt19"/>
    <property type="match status" value="1"/>
</dbReference>
<dbReference type="SUPFAM" id="SSF55811">
    <property type="entry name" value="Nudix"/>
    <property type="match status" value="1"/>
</dbReference>
<dbReference type="GO" id="GO:0016818">
    <property type="term" value="F:hydrolase activity, acting on acid anhydrides, in phosphorus-containing anhydrides"/>
    <property type="evidence" value="ECO:0007669"/>
    <property type="project" value="InterPro"/>
</dbReference>
<evidence type="ECO:0000256" key="6">
    <source>
        <dbReference type="ARBA" id="ARBA00023211"/>
    </source>
</evidence>
<keyword evidence="4" id="KW-0378">Hydrolase</keyword>
<keyword evidence="3" id="KW-0479">Metal-binding</keyword>
<protein>
    <submittedName>
        <fullName evidence="8">NUDIX domain-containing protein</fullName>
    </submittedName>
</protein>
<accession>A0AAD4QHX4</accession>
<sequence length="291" mass="31804">MATAPSRAKDVSRPRPSASLVVLNDRNEVLLVHRNPNATAFAGMHVFPGGNYDEIQDASYQMTAIRETFEETGLLLATSPSGSPPSDAVLDASRESINTRKTLFGDFLRRHALVADVKALLPFTEWVTPLGAPRRFHTRFYVAFLPGLRAPGFSTGVMHHRLPTSDGGQEVIEARFVHPRDALAEHGAKKIALMPPQHYILSTIADILVGPEARTHQRERVERLSAGAFGQDGPGGTPLVFEGDETRGGPKGRLHRSLVLFSPETKLPTEVTLLRNFDIFTEVESGVASKL</sequence>
<proteinExistence type="predicted"/>
<evidence type="ECO:0000256" key="4">
    <source>
        <dbReference type="ARBA" id="ARBA00022801"/>
    </source>
</evidence>
<dbReference type="EMBL" id="JAKELL010000001">
    <property type="protein sequence ID" value="KAH9001122.1"/>
    <property type="molecule type" value="Genomic_DNA"/>
</dbReference>
<dbReference type="InterPro" id="IPR000086">
    <property type="entry name" value="NUDIX_hydrolase_dom"/>
</dbReference>
<evidence type="ECO:0000256" key="5">
    <source>
        <dbReference type="ARBA" id="ARBA00022842"/>
    </source>
</evidence>
<dbReference type="Gene3D" id="3.90.79.10">
    <property type="entry name" value="Nucleoside Triphosphate Pyrophosphohydrolase"/>
    <property type="match status" value="1"/>
</dbReference>
<dbReference type="AlphaFoldDB" id="A0AAD4QHX4"/>
<comment type="cofactor">
    <cofactor evidence="2">
        <name>Mg(2+)</name>
        <dbReference type="ChEBI" id="CHEBI:18420"/>
    </cofactor>
</comment>
<dbReference type="InterPro" id="IPR039121">
    <property type="entry name" value="NUDT19"/>
</dbReference>
<evidence type="ECO:0000259" key="7">
    <source>
        <dbReference type="PROSITE" id="PS51462"/>
    </source>
</evidence>
<name>A0AAD4QHX4_9AGAM</name>
<dbReference type="InterPro" id="IPR015797">
    <property type="entry name" value="NUDIX_hydrolase-like_dom_sf"/>
</dbReference>
<dbReference type="PROSITE" id="PS51462">
    <property type="entry name" value="NUDIX"/>
    <property type="match status" value="1"/>
</dbReference>
<keyword evidence="5" id="KW-0460">Magnesium</keyword>
<keyword evidence="9" id="KW-1185">Reference proteome</keyword>
<comment type="caution">
    <text evidence="8">The sequence shown here is derived from an EMBL/GenBank/DDBJ whole genome shotgun (WGS) entry which is preliminary data.</text>
</comment>
<evidence type="ECO:0000313" key="9">
    <source>
        <dbReference type="Proteomes" id="UP001201163"/>
    </source>
</evidence>
<dbReference type="GO" id="GO:0005739">
    <property type="term" value="C:mitochondrion"/>
    <property type="evidence" value="ECO:0007669"/>
    <property type="project" value="TreeGrafter"/>
</dbReference>
<evidence type="ECO:0000256" key="2">
    <source>
        <dbReference type="ARBA" id="ARBA00001946"/>
    </source>
</evidence>
<gene>
    <name evidence="8" type="ORF">EDB92DRAFT_1931721</name>
</gene>